<feature type="region of interest" description="Disordered" evidence="1">
    <location>
        <begin position="101"/>
        <end position="124"/>
    </location>
</feature>
<dbReference type="InterPro" id="IPR054708">
    <property type="entry name" value="MTPAP-like_central"/>
</dbReference>
<organism evidence="3 4">
    <name type="scientific">Toxoplasma gondii MAS</name>
    <dbReference type="NCBI Taxonomy" id="943118"/>
    <lineage>
        <taxon>Eukaryota</taxon>
        <taxon>Sar</taxon>
        <taxon>Alveolata</taxon>
        <taxon>Apicomplexa</taxon>
        <taxon>Conoidasida</taxon>
        <taxon>Coccidia</taxon>
        <taxon>Eucoccidiorida</taxon>
        <taxon>Eimeriorina</taxon>
        <taxon>Sarcocystidae</taxon>
        <taxon>Toxoplasma</taxon>
    </lineage>
</organism>
<feature type="compositionally biased region" description="Polar residues" evidence="1">
    <location>
        <begin position="103"/>
        <end position="124"/>
    </location>
</feature>
<dbReference type="PANTHER" id="PTHR12271:SF40">
    <property type="entry name" value="POLY(A) RNA POLYMERASE GLD2"/>
    <property type="match status" value="1"/>
</dbReference>
<reference evidence="3 4" key="1">
    <citation type="submission" date="2014-04" db="EMBL/GenBank/DDBJ databases">
        <authorList>
            <person name="Sibley D."/>
            <person name="Venepally P."/>
            <person name="Karamycheva S."/>
            <person name="Hadjithomas M."/>
            <person name="Khan A."/>
            <person name="Brunk B."/>
            <person name="Roos D."/>
            <person name="Caler E."/>
            <person name="Lorenzi H."/>
        </authorList>
    </citation>
    <scope>NUCLEOTIDE SEQUENCE [LARGE SCALE GENOMIC DNA]</scope>
    <source>
        <strain evidence="3 4">MAS</strain>
    </source>
</reference>
<dbReference type="Gene3D" id="3.30.460.10">
    <property type="entry name" value="Beta Polymerase, domain 2"/>
    <property type="match status" value="1"/>
</dbReference>
<name>A0A086Q0F2_TOXGO</name>
<sequence>MAGPVSFCACLLPVSRATGRGTVSGSLLFSDCVCLNEWNALQPAGTRQRCSLWDPSSCSSWRVSSSPASFYSSTPEGSSPHRSSASFYLSSASFYLSSKFASQSPRPTSTRALSGSSLRPSTTTGLVRRVKQCLSLESRVTFAPFPSSRASSSASSHVSADRPTSSPLSLCVLPRSRSRPSSCVSRSSHRNPADACLPLEKRNCEDGPPSCSRPHSPTDSLSSSGLAYTWHSLPGIFLSAGLSLPSPPPGRRSCRRFFSVSSFSWVACASHPSFLSPLPSRALRASSFHSSSPLDSRNFFEDSGSSSGEEDASSSPPFAGFAPEAARNRRYEETLCRPSGSPRSAFDFKVGEGECYRSERTEAENRNRGRRSRALRDAAARRMLEKEDRALSVGWRREGAGSTDRKGDAEDGHVTPLISAFAAVRQARQKRGRERNDCVLSRCRDVSSSLSYGKTSLEALKKPPHLGSGVSAGHSQGLSSGLRGTTTSSFPGNGLLQEAEHAANSPHISPVSSVSCTPPVSAAGSPSLPASFGAPSLSACSSLESRFGVAVSPSVFEALNRDMQRLESLMMPGTEDQAGMRRFLSQLQDLLNSVLDACIVTPFGSAVNGLWTPQSDLDVCVQVRDASTRANQIKVLRQVAHALHPVHTHLVEPRFQARVPIIHWAPRFSHSTSGSVALSGRFLRDPVARALYERPGNERLRERGDNESARRTTAGRNLSEEGMEERNTQMVSCDISVNNLLAVVNSKLLGAYVGVDPRLRTLGYAVKFWAKGRNINDRSRGTVSSFSLVLMLIHFLQNHVQPRILPSLQDMAIHQRLPPVYIGGVDCRYTADPEAVQKELEFLRGGAPPNTESPGELLLQFFRYFGYEYRGGIIAIRDISHFCLSSGATSLDRRVGSVDCGGGFLFRDRRPKQGASRRGSPTQKLPAWGLNCDYSDDANHASSFASEFVGSDTREERAGDGEDDLLDSLSVSIREAELNSSGGDFLVVDNPFEVGKDVCNVLPCQYQRIRHEFKRAFRLLADGASFRQVASPDGKKVFW</sequence>
<feature type="region of interest" description="Disordered" evidence="1">
    <location>
        <begin position="694"/>
        <end position="723"/>
    </location>
</feature>
<evidence type="ECO:0000259" key="2">
    <source>
        <dbReference type="Pfam" id="PF22600"/>
    </source>
</evidence>
<keyword evidence="3" id="KW-0808">Transferase</keyword>
<feature type="region of interest" description="Disordered" evidence="1">
    <location>
        <begin position="461"/>
        <end position="494"/>
    </location>
</feature>
<feature type="region of interest" description="Disordered" evidence="1">
    <location>
        <begin position="145"/>
        <end position="194"/>
    </location>
</feature>
<evidence type="ECO:0000256" key="1">
    <source>
        <dbReference type="SAM" id="MobiDB-lite"/>
    </source>
</evidence>
<dbReference type="OrthoDB" id="2274644at2759"/>
<dbReference type="GO" id="GO:1990817">
    <property type="term" value="F:poly(A) RNA polymerase activity"/>
    <property type="evidence" value="ECO:0007669"/>
    <property type="project" value="UniProtKB-EC"/>
</dbReference>
<dbReference type="InterPro" id="IPR043519">
    <property type="entry name" value="NT_sf"/>
</dbReference>
<dbReference type="Gene3D" id="1.10.1410.10">
    <property type="match status" value="1"/>
</dbReference>
<dbReference type="PANTHER" id="PTHR12271">
    <property type="entry name" value="POLY A POLYMERASE CID PAP -RELATED"/>
    <property type="match status" value="1"/>
</dbReference>
<keyword evidence="3" id="KW-0548">Nucleotidyltransferase</keyword>
<proteinExistence type="predicted"/>
<feature type="compositionally biased region" description="Basic and acidic residues" evidence="1">
    <location>
        <begin position="694"/>
        <end position="710"/>
    </location>
</feature>
<dbReference type="GO" id="GO:0031123">
    <property type="term" value="P:RNA 3'-end processing"/>
    <property type="evidence" value="ECO:0007669"/>
    <property type="project" value="TreeGrafter"/>
</dbReference>
<feature type="domain" description="Poly(A) RNA polymerase mitochondrial-like central palm" evidence="2">
    <location>
        <begin position="559"/>
        <end position="663"/>
    </location>
</feature>
<feature type="compositionally biased region" description="Low complexity" evidence="1">
    <location>
        <begin position="475"/>
        <end position="489"/>
    </location>
</feature>
<evidence type="ECO:0000313" key="4">
    <source>
        <dbReference type="Proteomes" id="UP000028821"/>
    </source>
</evidence>
<dbReference type="EMBL" id="AEXC02002319">
    <property type="protein sequence ID" value="KFH06084.1"/>
    <property type="molecule type" value="Genomic_DNA"/>
</dbReference>
<feature type="compositionally biased region" description="Low complexity" evidence="1">
    <location>
        <begin position="147"/>
        <end position="158"/>
    </location>
</feature>
<dbReference type="VEuPathDB" id="ToxoDB:TGMAS_281370"/>
<protein>
    <submittedName>
        <fullName evidence="3">Polynucleotide adenylyltransferase</fullName>
        <ecNumber evidence="3">2.7.7.19</ecNumber>
    </submittedName>
</protein>
<feature type="compositionally biased region" description="Low complexity" evidence="1">
    <location>
        <begin position="509"/>
        <end position="520"/>
    </location>
</feature>
<dbReference type="EC" id="2.7.7.19" evidence="3"/>
<dbReference type="SUPFAM" id="SSF81631">
    <property type="entry name" value="PAP/OAS1 substrate-binding domain"/>
    <property type="match status" value="1"/>
</dbReference>
<dbReference type="Proteomes" id="UP000028821">
    <property type="component" value="Unassembled WGS sequence"/>
</dbReference>
<dbReference type="CDD" id="cd05402">
    <property type="entry name" value="NT_PAP_TUTase"/>
    <property type="match status" value="1"/>
</dbReference>
<gene>
    <name evidence="3" type="ORF">TGMAS_281370</name>
</gene>
<dbReference type="Pfam" id="PF22600">
    <property type="entry name" value="MTPAP-like_central"/>
    <property type="match status" value="1"/>
</dbReference>
<feature type="compositionally biased region" description="Low complexity" evidence="1">
    <location>
        <begin position="165"/>
        <end position="186"/>
    </location>
</feature>
<feature type="region of interest" description="Disordered" evidence="1">
    <location>
        <begin position="501"/>
        <end position="520"/>
    </location>
</feature>
<feature type="region of interest" description="Disordered" evidence="1">
    <location>
        <begin position="289"/>
        <end position="324"/>
    </location>
</feature>
<dbReference type="SUPFAM" id="SSF81301">
    <property type="entry name" value="Nucleotidyltransferase"/>
    <property type="match status" value="1"/>
</dbReference>
<evidence type="ECO:0000313" key="3">
    <source>
        <dbReference type="EMBL" id="KFH06084.1"/>
    </source>
</evidence>
<comment type="caution">
    <text evidence="3">The sequence shown here is derived from an EMBL/GenBank/DDBJ whole genome shotgun (WGS) entry which is preliminary data.</text>
</comment>
<dbReference type="AlphaFoldDB" id="A0A086Q0F2"/>
<accession>A0A086Q0F2</accession>